<dbReference type="EMBL" id="CAHIKZ030004639">
    <property type="protein sequence ID" value="CAE1313417.1"/>
    <property type="molecule type" value="Genomic_DNA"/>
</dbReference>
<dbReference type="PANTHER" id="PTHR22684">
    <property type="entry name" value="NULP1-RELATED"/>
    <property type="match status" value="1"/>
</dbReference>
<comment type="caution">
    <text evidence="2">The sequence shown here is derived from an EMBL/GenBank/DDBJ whole genome shotgun (WGS) entry which is preliminary data.</text>
</comment>
<gene>
    <name evidence="2" type="ORF">SPHA_64560</name>
</gene>
<evidence type="ECO:0000313" key="2">
    <source>
        <dbReference type="EMBL" id="CAE1313417.1"/>
    </source>
</evidence>
<feature type="region of interest" description="Disordered" evidence="1">
    <location>
        <begin position="1"/>
        <end position="27"/>
    </location>
</feature>
<feature type="region of interest" description="Disordered" evidence="1">
    <location>
        <begin position="636"/>
        <end position="663"/>
    </location>
</feature>
<dbReference type="AlphaFoldDB" id="A0A812DY02"/>
<proteinExistence type="predicted"/>
<accession>A0A812DY02</accession>
<reference evidence="2" key="1">
    <citation type="submission" date="2021-01" db="EMBL/GenBank/DDBJ databases">
        <authorList>
            <person name="Li R."/>
            <person name="Bekaert M."/>
        </authorList>
    </citation>
    <scope>NUCLEOTIDE SEQUENCE</scope>
    <source>
        <strain evidence="2">Farmed</strain>
    </source>
</reference>
<dbReference type="PANTHER" id="PTHR22684:SF0">
    <property type="entry name" value="RIBOSOME QUALITY CONTROL COMPLEX SUBUNIT TCF25"/>
    <property type="match status" value="1"/>
</dbReference>
<sequence length="663" mass="76053">MSSRALRRLQKDIIPLPGDNSDIKDNDVAEDDTFMQSALHNKKKIFAANPFDLLENSNPDEEINGCNDECTDQTPPVSNNEEEEKPQRKKVSLQKKKKKKKPKNLRLIKENKSDYTETMIEDEIDASLREVNAILGNITNGITECTKQQSALSANCRSLLNVEHRNLNPDNEMKRIFGSRVIQSEQPHKRAKRGRSTTWMATPKDTWPMYSKTSLTMSVLETAPDGNWQMFTFEHGPPYQQLQLAFYDAVMSVNSENIVRLLHDNPYHIDCLLQLSEICKNGEDMQMAKELVERALYSFEMSFHPLFSLTKGNCRLDFRRMENRSFYTALFRHITYLGNKGCNRTALEFCKLLLSLDSESDPLCVLLMIDYYALRAEEFSFLIRLFEEWEPHRNLLQLPNFAFSYPLALYQLAMQKEKSTELSDEKLQKSLRLFPGILLPLLDKCSVHPDSSVTACTLFSQADISMPGGLRQLIGLYVGRSWPCWKEPHVISWLERNVHVVIEKAVSESDVDLEYYKRCNMRYRGTPRNISRHILLSEIKEAMTDLPPDVTNSVILSHDILPPEDNIETYSRPTQRFGPRRVESSSSVANFFRSLLPNFSIDEPIPEEMGAAGGNRGLHLTQSIETLLDAMRDLMGNIQPVPPPVENPQPGADNQEHNEEEWN</sequence>
<dbReference type="InterPro" id="IPR006994">
    <property type="entry name" value="TCF25/Rqc1"/>
</dbReference>
<evidence type="ECO:0000313" key="3">
    <source>
        <dbReference type="Proteomes" id="UP000597762"/>
    </source>
</evidence>
<dbReference type="Pfam" id="PF04910">
    <property type="entry name" value="Tcf25"/>
    <property type="match status" value="1"/>
</dbReference>
<evidence type="ECO:0000256" key="1">
    <source>
        <dbReference type="SAM" id="MobiDB-lite"/>
    </source>
</evidence>
<protein>
    <submittedName>
        <fullName evidence="2">Transcription factor 25</fullName>
    </submittedName>
</protein>
<dbReference type="OrthoDB" id="205993at2759"/>
<dbReference type="Proteomes" id="UP000597762">
    <property type="component" value="Unassembled WGS sequence"/>
</dbReference>
<organism evidence="2 3">
    <name type="scientific">Acanthosepion pharaonis</name>
    <name type="common">Pharaoh cuttlefish</name>
    <name type="synonym">Sepia pharaonis</name>
    <dbReference type="NCBI Taxonomy" id="158019"/>
    <lineage>
        <taxon>Eukaryota</taxon>
        <taxon>Metazoa</taxon>
        <taxon>Spiralia</taxon>
        <taxon>Lophotrochozoa</taxon>
        <taxon>Mollusca</taxon>
        <taxon>Cephalopoda</taxon>
        <taxon>Coleoidea</taxon>
        <taxon>Decapodiformes</taxon>
        <taxon>Sepiida</taxon>
        <taxon>Sepiina</taxon>
        <taxon>Sepiidae</taxon>
        <taxon>Acanthosepion</taxon>
    </lineage>
</organism>
<keyword evidence="3" id="KW-1185">Reference proteome</keyword>
<dbReference type="GO" id="GO:1990112">
    <property type="term" value="C:RQC complex"/>
    <property type="evidence" value="ECO:0007669"/>
    <property type="project" value="TreeGrafter"/>
</dbReference>
<feature type="region of interest" description="Disordered" evidence="1">
    <location>
        <begin position="53"/>
        <end position="103"/>
    </location>
</feature>
<name>A0A812DY02_ACAPH</name>
<feature type="compositionally biased region" description="Basic residues" evidence="1">
    <location>
        <begin position="87"/>
        <end position="103"/>
    </location>
</feature>